<name>A0AA38WX69_9EURO</name>
<evidence type="ECO:0000313" key="5">
    <source>
        <dbReference type="Proteomes" id="UP001172673"/>
    </source>
</evidence>
<evidence type="ECO:0000256" key="2">
    <source>
        <dbReference type="RuleBase" id="RU363120"/>
    </source>
</evidence>
<gene>
    <name evidence="4" type="ORF">H2200_012571</name>
</gene>
<keyword evidence="5" id="KW-1185">Reference proteome</keyword>
<comment type="similarity">
    <text evidence="1 2">Belongs to the endosulfine family.</text>
</comment>
<accession>A0AA38WX69</accession>
<dbReference type="AlphaFoldDB" id="A0AA38WX69"/>
<organism evidence="4 5">
    <name type="scientific">Cladophialophora chaetospira</name>
    <dbReference type="NCBI Taxonomy" id="386627"/>
    <lineage>
        <taxon>Eukaryota</taxon>
        <taxon>Fungi</taxon>
        <taxon>Dikarya</taxon>
        <taxon>Ascomycota</taxon>
        <taxon>Pezizomycotina</taxon>
        <taxon>Eurotiomycetes</taxon>
        <taxon>Chaetothyriomycetidae</taxon>
        <taxon>Chaetothyriales</taxon>
        <taxon>Herpotrichiellaceae</taxon>
        <taxon>Cladophialophora</taxon>
    </lineage>
</organism>
<dbReference type="Pfam" id="PF04667">
    <property type="entry name" value="Endosulfine"/>
    <property type="match status" value="1"/>
</dbReference>
<protein>
    <recommendedName>
        <fullName evidence="2">mRNA stability protein</fullName>
    </recommendedName>
</protein>
<evidence type="ECO:0000313" key="4">
    <source>
        <dbReference type="EMBL" id="KAJ9602791.1"/>
    </source>
</evidence>
<reference evidence="4" key="1">
    <citation type="submission" date="2022-10" db="EMBL/GenBank/DDBJ databases">
        <title>Culturing micro-colonial fungi from biological soil crusts in the Mojave desert and describing Neophaeococcomyces mojavensis, and introducing the new genera and species Taxawa tesnikishii.</title>
        <authorList>
            <person name="Kurbessoian T."/>
            <person name="Stajich J.E."/>
        </authorList>
    </citation>
    <scope>NUCLEOTIDE SEQUENCE</scope>
    <source>
        <strain evidence="4">TK_41</strain>
    </source>
</reference>
<feature type="region of interest" description="Disordered" evidence="3">
    <location>
        <begin position="52"/>
        <end position="193"/>
    </location>
</feature>
<evidence type="ECO:0000256" key="3">
    <source>
        <dbReference type="SAM" id="MobiDB-lite"/>
    </source>
</evidence>
<dbReference type="PANTHER" id="PTHR10358">
    <property type="entry name" value="ENDOSULFINE"/>
    <property type="match status" value="1"/>
</dbReference>
<comment type="function">
    <text evidence="2">Plays an essential role in initiation of the G0 program by preventing the degradation of specific nutrient-regulated mRNAs via the 5'-3' mRNA decay pathway.</text>
</comment>
<comment type="caution">
    <text evidence="4">The sequence shown here is derived from an EMBL/GenBank/DDBJ whole genome shotgun (WGS) entry which is preliminary data.</text>
</comment>
<dbReference type="Proteomes" id="UP001172673">
    <property type="component" value="Unassembled WGS sequence"/>
</dbReference>
<proteinExistence type="inferred from homology"/>
<dbReference type="PANTHER" id="PTHR10358:SF6">
    <property type="entry name" value="ENDOSULFINE, ISOFORM A"/>
    <property type="match status" value="1"/>
</dbReference>
<evidence type="ECO:0000256" key="1">
    <source>
        <dbReference type="ARBA" id="ARBA00010520"/>
    </source>
</evidence>
<feature type="compositionally biased region" description="Gly residues" evidence="3">
    <location>
        <begin position="117"/>
        <end position="126"/>
    </location>
</feature>
<dbReference type="InterPro" id="IPR006760">
    <property type="entry name" value="Endosulphine"/>
</dbReference>
<sequence>MNPHQKNKIDISKLSGDEQRLFRLYGKLPNKKDLLQNKLKERKYFDSGDYALSKAGKASDTGVTTIGTEHPQADNIPHMSPLTHTVSRSDSIAPGTPGTGSGPFGASPENTNPLQMGQGGPPGGIHRGSINGIPGGGLPGAQGLASRSPIKESSFLARSASMDESKEAGQPEQGSLEGSMSPPVQKAGIPIRR</sequence>
<dbReference type="EMBL" id="JAPDRK010000024">
    <property type="protein sequence ID" value="KAJ9602791.1"/>
    <property type="molecule type" value="Genomic_DNA"/>
</dbReference>
<dbReference type="GO" id="GO:0005737">
    <property type="term" value="C:cytoplasm"/>
    <property type="evidence" value="ECO:0007669"/>
    <property type="project" value="TreeGrafter"/>
</dbReference>
<dbReference type="GO" id="GO:0004864">
    <property type="term" value="F:protein phosphatase inhibitor activity"/>
    <property type="evidence" value="ECO:0007669"/>
    <property type="project" value="TreeGrafter"/>
</dbReference>